<sequence>MNTSPAHSSTRLARWLLHLRIRLCSAIAEAHRGHRCGGPDIPPCFLFRGSLHWNIQQNESGTNVVMVFDTATESLREMRAPAVPWFATLFEMDGMLGVSSFNDATSTVDIWMAQDYESEVWALKYRVELPVAEFRVQFGKFAEYSNVVFTSCSGDVLVLVKFGEQLLQVDMDGKLVASFHCKDLGDTRLWLKQTLVSHTFFADVVSTSPFI</sequence>
<reference evidence="1" key="1">
    <citation type="submission" date="2015-06" db="UniProtKB">
        <authorList>
            <consortium name="EnsemblPlants"/>
        </authorList>
    </citation>
    <scope>IDENTIFICATION</scope>
</reference>
<evidence type="ECO:0000313" key="1">
    <source>
        <dbReference type="EnsemblPlants" id="EMT27578"/>
    </source>
</evidence>
<proteinExistence type="predicted"/>
<accession>M8C0J5</accession>
<organism evidence="1">
    <name type="scientific">Aegilops tauschii</name>
    <name type="common">Tausch's goatgrass</name>
    <name type="synonym">Aegilops squarrosa</name>
    <dbReference type="NCBI Taxonomy" id="37682"/>
    <lineage>
        <taxon>Eukaryota</taxon>
        <taxon>Viridiplantae</taxon>
        <taxon>Streptophyta</taxon>
        <taxon>Embryophyta</taxon>
        <taxon>Tracheophyta</taxon>
        <taxon>Spermatophyta</taxon>
        <taxon>Magnoliopsida</taxon>
        <taxon>Liliopsida</taxon>
        <taxon>Poales</taxon>
        <taxon>Poaceae</taxon>
        <taxon>BOP clade</taxon>
        <taxon>Pooideae</taxon>
        <taxon>Triticodae</taxon>
        <taxon>Triticeae</taxon>
        <taxon>Triticinae</taxon>
        <taxon>Aegilops</taxon>
    </lineage>
</organism>
<protein>
    <submittedName>
        <fullName evidence="1">Uncharacterized protein</fullName>
    </submittedName>
</protein>
<dbReference type="AlphaFoldDB" id="M8C0J5"/>
<name>M8C0J5_AEGTA</name>
<dbReference type="EnsemblPlants" id="EMT27578">
    <property type="protein sequence ID" value="EMT27578"/>
    <property type="gene ID" value="F775_02461"/>
</dbReference>